<name>A0ACB8UYB4_9EURO</name>
<comment type="caution">
    <text evidence="1">The sequence shown here is derived from an EMBL/GenBank/DDBJ whole genome shotgun (WGS) entry which is preliminary data.</text>
</comment>
<accession>A0ACB8UYB4</accession>
<organism evidence="1">
    <name type="scientific">Ophidiomyces ophidiicola</name>
    <dbReference type="NCBI Taxonomy" id="1387563"/>
    <lineage>
        <taxon>Eukaryota</taxon>
        <taxon>Fungi</taxon>
        <taxon>Dikarya</taxon>
        <taxon>Ascomycota</taxon>
        <taxon>Pezizomycotina</taxon>
        <taxon>Eurotiomycetes</taxon>
        <taxon>Eurotiomycetidae</taxon>
        <taxon>Onygenales</taxon>
        <taxon>Onygenaceae</taxon>
        <taxon>Ophidiomyces</taxon>
    </lineage>
</organism>
<dbReference type="EMBL" id="JALBCA010000037">
    <property type="protein sequence ID" value="KAI2387634.1"/>
    <property type="molecule type" value="Genomic_DNA"/>
</dbReference>
<gene>
    <name evidence="1" type="primary">rad17</name>
    <name evidence="1" type="ORF">LOY88_002964</name>
</gene>
<sequence>MTAAPPRKRQRRLVVQSSDDEAASSSTSTLRQGLKTRLNVTRADDSTAAIFSNTSTTKRHPPRPSRKPAARLATPSSHTSPTSSPEKRKSRNQNSAGKSLHSYFATATEEQRWSKAVDTTSTPDAVEEIEDEEDDMTWDWNREQSSNIGTGAGYVQRDNVNGRTRPLGREEQPNGSQTSTVSNVSRTTKRFLLPADAGIGRSAGLVEGGQLRPWAERFAPANLDELAVHKKKVADVQSWLADVFAGRSRKRILVLRGPAGSGKTTTISLLSKALSYDIIEWKSYSGEQYMSPGYVSMSAQFEDFLGRSDKFHSLTLSGESDGPIPDARNGDSNSSGNSKRIILVEEFPASLSPGSSALMAFRSTLQQYIAAAVPPHQLRGVSAGQDLGLSPPLVIVVSETLLGTGTAISDNFTVHRLLGPEVSNHPGVSIIDFNRMAPTFITKALDLVLKKEARVSKRRRVPGPAALKVFADMGDVRSAISSLEFMCLRGDADGIWSGTIASRIKKGVKSVGVLTETEKDSLEAITQREASLGIFHAVGKVVYNKRQDPTITMGPSAQAPQPPEHLPQFARQKVSEVSIDSLINETGTDIQTFIAALHENYILSCTSDDFTDIFADCISELSDADVLSPDARPGGQPNRGGTSLSRFSSLTSGTSIDVLRQDEISFLVAVRGLLFSLPYPVKRRAVPGASGGDVHKMFFPTSMRLWRKIEEFYGLLDVWTSRLMNPTFSDRSSGSATRSEGVESWGSRQTFGGVSQKEDVQGLPAAGRLMMSSQEMLLDYLPYLRMVSKDASKRRDLAKITQFYGSFDRHPNVSDLDLCLLENPEQEHWVTDPVPKSPQKNRMSRNGPPVPSHKLPLQVRGLAPEVETAVDSLVLSDDDIED</sequence>
<evidence type="ECO:0000313" key="1">
    <source>
        <dbReference type="EMBL" id="KAI2387634.1"/>
    </source>
</evidence>
<protein>
    <submittedName>
        <fullName evidence="1">RFC checkpoint protein Rad17</fullName>
    </submittedName>
</protein>
<proteinExistence type="predicted"/>
<reference evidence="1" key="1">
    <citation type="journal article" date="2022" name="bioRxiv">
        <title>Population genetic analysis of Ophidiomyces ophidiicola, the causative agent of snake fungal disease, indicates recent introductions to the USA.</title>
        <authorList>
            <person name="Ladner J.T."/>
            <person name="Palmer J.M."/>
            <person name="Ettinger C.L."/>
            <person name="Stajich J.E."/>
            <person name="Farrell T.M."/>
            <person name="Glorioso B.M."/>
            <person name="Lawson B."/>
            <person name="Price S.J."/>
            <person name="Stengle A.G."/>
            <person name="Grear D.A."/>
            <person name="Lorch J.M."/>
        </authorList>
    </citation>
    <scope>NUCLEOTIDE SEQUENCE</scope>
    <source>
        <strain evidence="1">NWHC 24266-5</strain>
    </source>
</reference>